<dbReference type="CDD" id="cd01570">
    <property type="entry name" value="NAPRTase_A"/>
    <property type="match status" value="1"/>
</dbReference>
<evidence type="ECO:0000256" key="8">
    <source>
        <dbReference type="ARBA" id="ARBA00022679"/>
    </source>
</evidence>
<dbReference type="Gene3D" id="3.30.420.10">
    <property type="entry name" value="Ribonuclease H-like superfamily/Ribonuclease H"/>
    <property type="match status" value="1"/>
</dbReference>
<dbReference type="InterPro" id="IPR041525">
    <property type="entry name" value="N/Namide_PRibTrfase"/>
</dbReference>
<evidence type="ECO:0000313" key="16">
    <source>
        <dbReference type="WBParaSite" id="maker-uti_cns_0013169-snap-gene-0.2-mRNA-1"/>
    </source>
</evidence>
<dbReference type="InterPro" id="IPR036397">
    <property type="entry name" value="RNaseH_sf"/>
</dbReference>
<evidence type="ECO:0000256" key="6">
    <source>
        <dbReference type="ARBA" id="ARBA00022598"/>
    </source>
</evidence>
<dbReference type="Gene3D" id="3.20.20.70">
    <property type="entry name" value="Aldolase class I"/>
    <property type="match status" value="1"/>
</dbReference>
<keyword evidence="15" id="KW-1185">Reference proteome</keyword>
<dbReference type="WBParaSite" id="maker-uti_cns_0013169-snap-gene-0.2-mRNA-1">
    <property type="protein sequence ID" value="maker-uti_cns_0013169-snap-gene-0.2-mRNA-1"/>
    <property type="gene ID" value="maker-uti_cns_0013169-snap-gene-0.2"/>
</dbReference>
<keyword evidence="6" id="KW-0436">Ligase</keyword>
<reference evidence="16" key="1">
    <citation type="submission" date="2016-11" db="UniProtKB">
        <authorList>
            <consortium name="WormBaseParasite"/>
        </authorList>
    </citation>
    <scope>IDENTIFICATION</scope>
</reference>
<evidence type="ECO:0000256" key="9">
    <source>
        <dbReference type="ARBA" id="ARBA00023426"/>
    </source>
</evidence>
<dbReference type="NCBIfam" id="TIGR01513">
    <property type="entry name" value="NAPRTase_put"/>
    <property type="match status" value="1"/>
</dbReference>
<feature type="region of interest" description="Disordered" evidence="11">
    <location>
        <begin position="317"/>
        <end position="358"/>
    </location>
</feature>
<evidence type="ECO:0000256" key="5">
    <source>
        <dbReference type="ARBA" id="ARBA00022553"/>
    </source>
</evidence>
<dbReference type="GO" id="GO:0003676">
    <property type="term" value="F:nucleic acid binding"/>
    <property type="evidence" value="ECO:0007669"/>
    <property type="project" value="InterPro"/>
</dbReference>
<dbReference type="Gene3D" id="3.20.140.10">
    <property type="entry name" value="nicotinate phosphoribosyltransferase"/>
    <property type="match status" value="1"/>
</dbReference>
<feature type="domain" description="Nicotinate phosphoribosyltransferase C-terminal" evidence="14">
    <location>
        <begin position="1509"/>
        <end position="1553"/>
    </location>
</feature>
<dbReference type="SUPFAM" id="SSF51690">
    <property type="entry name" value="Nicotinate/Quinolinate PRTase C-terminal domain-like"/>
    <property type="match status" value="1"/>
</dbReference>
<dbReference type="PANTHER" id="PTHR11098:SF1">
    <property type="entry name" value="NICOTINATE PHOSPHORIBOSYLTRANSFERASE"/>
    <property type="match status" value="1"/>
</dbReference>
<dbReference type="Pfam" id="PF17956">
    <property type="entry name" value="NAPRTase_C"/>
    <property type="match status" value="1"/>
</dbReference>
<evidence type="ECO:0000259" key="13">
    <source>
        <dbReference type="Pfam" id="PF17767"/>
    </source>
</evidence>
<feature type="region of interest" description="Disordered" evidence="11">
    <location>
        <begin position="606"/>
        <end position="674"/>
    </location>
</feature>
<evidence type="ECO:0000256" key="10">
    <source>
        <dbReference type="ARBA" id="ARBA00048668"/>
    </source>
</evidence>
<dbReference type="Pfam" id="PF17767">
    <property type="entry name" value="NAPRTase_N"/>
    <property type="match status" value="1"/>
</dbReference>
<dbReference type="UniPathway" id="UPA00253">
    <property type="reaction ID" value="UER00457"/>
</dbReference>
<name>A0A1I8IIE4_9PLAT</name>
<feature type="compositionally biased region" description="Basic residues" evidence="11">
    <location>
        <begin position="644"/>
        <end position="653"/>
    </location>
</feature>
<evidence type="ECO:0000313" key="15">
    <source>
        <dbReference type="Proteomes" id="UP000095280"/>
    </source>
</evidence>
<protein>
    <recommendedName>
        <fullName evidence="4">Nicotinate phosphoribosyltransferase</fullName>
        <ecNumber evidence="3">6.3.4.21</ecNumber>
    </recommendedName>
</protein>
<dbReference type="Pfam" id="PF04095">
    <property type="entry name" value="NAPRTase"/>
    <property type="match status" value="1"/>
</dbReference>
<feature type="domain" description="Nicotinate/nicotinamide phosphoribosyltransferase" evidence="12">
    <location>
        <begin position="1254"/>
        <end position="1505"/>
    </location>
</feature>
<keyword evidence="8" id="KW-0808">Transferase</keyword>
<evidence type="ECO:0000256" key="1">
    <source>
        <dbReference type="ARBA" id="ARBA00004952"/>
    </source>
</evidence>
<comment type="function">
    <text evidence="9">Catalyzes the first step in the biosynthesis of NAD from nicotinic acid, the ATP-dependent synthesis of beta-nicotinate D-ribonucleotide from nicotinate and 5-phospho-D-ribose 1-phosphate. Helps prevent cellular oxidative stress via its role in NAD biosynthesis.</text>
</comment>
<dbReference type="SUPFAM" id="SSF54675">
    <property type="entry name" value="Nicotinate/Quinolinate PRTase N-terminal domain-like"/>
    <property type="match status" value="1"/>
</dbReference>
<dbReference type="InterPro" id="IPR013785">
    <property type="entry name" value="Aldolase_TIM"/>
</dbReference>
<evidence type="ECO:0000256" key="2">
    <source>
        <dbReference type="ARBA" id="ARBA00010897"/>
    </source>
</evidence>
<comment type="catalytic activity">
    <reaction evidence="10">
        <text>5-phospho-alpha-D-ribose 1-diphosphate + nicotinate + ATP + H2O = nicotinate beta-D-ribonucleotide + ADP + phosphate + diphosphate</text>
        <dbReference type="Rhea" id="RHEA:36163"/>
        <dbReference type="ChEBI" id="CHEBI:15377"/>
        <dbReference type="ChEBI" id="CHEBI:30616"/>
        <dbReference type="ChEBI" id="CHEBI:32544"/>
        <dbReference type="ChEBI" id="CHEBI:33019"/>
        <dbReference type="ChEBI" id="CHEBI:43474"/>
        <dbReference type="ChEBI" id="CHEBI:57502"/>
        <dbReference type="ChEBI" id="CHEBI:58017"/>
        <dbReference type="ChEBI" id="CHEBI:456216"/>
        <dbReference type="EC" id="6.3.4.21"/>
    </reaction>
</comment>
<dbReference type="InterPro" id="IPR040727">
    <property type="entry name" value="NAPRTase_N"/>
</dbReference>
<keyword evidence="5" id="KW-0597">Phosphoprotein</keyword>
<evidence type="ECO:0000256" key="7">
    <source>
        <dbReference type="ARBA" id="ARBA00022642"/>
    </source>
</evidence>
<dbReference type="GO" id="GO:0004516">
    <property type="term" value="F:nicotinate phosphoribosyltransferase activity"/>
    <property type="evidence" value="ECO:0007669"/>
    <property type="project" value="UniProtKB-EC"/>
</dbReference>
<evidence type="ECO:0000256" key="3">
    <source>
        <dbReference type="ARBA" id="ARBA00013236"/>
    </source>
</evidence>
<dbReference type="InterPro" id="IPR036068">
    <property type="entry name" value="Nicotinate_pribotase-like_C"/>
</dbReference>
<dbReference type="InterPro" id="IPR007229">
    <property type="entry name" value="Nic_PRibTrfase-Fam"/>
</dbReference>
<proteinExistence type="inferred from homology"/>
<evidence type="ECO:0000259" key="12">
    <source>
        <dbReference type="Pfam" id="PF04095"/>
    </source>
</evidence>
<comment type="similarity">
    <text evidence="2">Belongs to the NAPRTase family.</text>
</comment>
<feature type="domain" description="Nicotinate phosphoribosyltransferase N-terminal" evidence="13">
    <location>
        <begin position="1107"/>
        <end position="1233"/>
    </location>
</feature>
<dbReference type="InterPro" id="IPR006405">
    <property type="entry name" value="Nic_PRibTrfase_pncB"/>
</dbReference>
<dbReference type="EC" id="6.3.4.21" evidence="3"/>
<sequence>WDGCKILRFHIAEKVAAARVGQHVVVKERKTNAKVLTMSHPHNLPVEILPKDAEDADHRSRGVLDATPAALLHAAFGACRSPKCVTQTTTSYMSKRARSKAFSFAEQFPAPWIAAHRMTPIAPEVPAHAHGHMESLPLDGTVDRFCSVTFKAAQGACRRTPFWNKGCTKASRKIQEARSAADSLKTPAALTAFNRTRRDPAAIISPAQGTRPAPEPGGLGSPRNPQRSRRYSESEPPLTTQELRTAIRNLNWRLAVIIPIPKKEKDPKVPSSYCPVALTSNVAKALLDFSRAYDRVWRLALYAKLLRLGVGRRLVRSATSSGSARPESAETPPPAGNAASVKDSRREVSSPRSSGSNVNVNDLASLRLLPDTPAQLIGKQNLSTTPQIWLREHHETEDGIPDSCRQKRTIDFINNLDARDINVWTDGSATDGCRNGRGATLITTRRWGQVLTAAAGAICSSTTAGLTAIALGIGQCSSLLPCHGQSIDIFTDSMAAVQILSRSAGQTAPTGTTPGADPPGCPELTRPVAVCQLRAGCSTACAATRYRIGLAISPLMPGLRQGGHRSTISSINALAETQSVAHTPSTLTMRTPRSAGRFLRKITRPRMTSVGSDGRASAATAKFSTAGTRRGQRSAQRRTERRRERNRRGRLRGAARWPPQTRHDELPNSEGPMASRSRRFLSWLSRGSTLKTSEPAGTSCTCRQITAAGRCRRADRTAAPQSVHCISLSPRLMREARAFFDFLAGQLEEVPNRDTLAVLGDLNAVSRRFERSPFVSAGSPLYRPPKQRPRRYYRALLDTCGKRQFAGAFVATLGDQREVEYPDISTAVRAAEPCRRHPGGAQERIAHLLRRHRERACVAAACQFCAPTGHAAPSWGGGGDFCTSPVTTEDVVLFARKTPGGKALEGPAVVIADGLSDLFDTSSGVLQGDTLALFLFVLLLDWTEVLTVPADISADLTCRGADGQTTKLARCQRFTYLGGLVPHMTCLGGLSFDPSVLLSEALPDRLEGSAVAGGGRNRPAIQRRDVDADGHARAAADSAHSALLHAVFRADESVGTEGVGTEALYDRAKLPRPSSILRRRRLQLAGHVIRAEGYCRQPVQDVLLLTLQDFYQISMAYAYWKANKVNDTAVFDLYFRKCPFQGEFALFAGLEECLKFVQRFRYSEQDITYLRTVLPPSADSEFFDYLATLTAQGVSLYAVEEGSAVFPKVPLIRVEGPLIVCQLLETTLLNLVNFASLQATNAARFRLAAGPTKQLLEFGLRRAQGPDGALSASRYCFVGGFNGTSNVLAGKLYGIPVKGTHAHAFVTSFYSLDEVKERMLKNKSTGQLGDFIEAVNQCRRTVEAQVGLPTANVNVGELTAFAAYALAFPGSFLALIDTYNVLKSGVINFIVVALALDQFGYRPIGVRLDSGDLAYLSVQVRELFRQVAGSLKMPWFEHLTIVASNDINEDTIHSLNQQGHQIDSFGIGTHLVTCQKQPALGCVYKLVEVNGRPTIKLSEDVEKMTIPGRKRVFRVFGQDGLAILDLMQCADEKPPQAGSRVLARHSFHPSKRV</sequence>
<comment type="pathway">
    <text evidence="1">Cofactor biosynthesis; NAD(+) biosynthesis; nicotinate D-ribonucleotide from nicotinate: step 1/1.</text>
</comment>
<dbReference type="PANTHER" id="PTHR11098">
    <property type="entry name" value="NICOTINATE PHOSPHORIBOSYLTRANSFERASE"/>
    <property type="match status" value="1"/>
</dbReference>
<evidence type="ECO:0000259" key="14">
    <source>
        <dbReference type="Pfam" id="PF17956"/>
    </source>
</evidence>
<dbReference type="Proteomes" id="UP000095280">
    <property type="component" value="Unplaced"/>
</dbReference>
<dbReference type="FunFam" id="3.20.140.10:FF:000002">
    <property type="entry name" value="Nicotinate phosphoribosyltransferase"/>
    <property type="match status" value="1"/>
</dbReference>
<accession>A0A1I8IIE4</accession>
<feature type="region of interest" description="Disordered" evidence="11">
    <location>
        <begin position="190"/>
        <end position="240"/>
    </location>
</feature>
<dbReference type="GO" id="GO:0005829">
    <property type="term" value="C:cytosol"/>
    <property type="evidence" value="ECO:0007669"/>
    <property type="project" value="TreeGrafter"/>
</dbReference>
<keyword evidence="7" id="KW-0662">Pyridine nucleotide biosynthesis</keyword>
<dbReference type="GO" id="GO:0034355">
    <property type="term" value="P:NAD+ biosynthetic process via the salvage pathway"/>
    <property type="evidence" value="ECO:0007669"/>
    <property type="project" value="TreeGrafter"/>
</dbReference>
<organism evidence="15 16">
    <name type="scientific">Macrostomum lignano</name>
    <dbReference type="NCBI Taxonomy" id="282301"/>
    <lineage>
        <taxon>Eukaryota</taxon>
        <taxon>Metazoa</taxon>
        <taxon>Spiralia</taxon>
        <taxon>Lophotrochozoa</taxon>
        <taxon>Platyhelminthes</taxon>
        <taxon>Rhabditophora</taxon>
        <taxon>Macrostomorpha</taxon>
        <taxon>Macrostomida</taxon>
        <taxon>Macrostomidae</taxon>
        <taxon>Macrostomum</taxon>
    </lineage>
</organism>
<evidence type="ECO:0000256" key="11">
    <source>
        <dbReference type="SAM" id="MobiDB-lite"/>
    </source>
</evidence>
<dbReference type="InterPro" id="IPR041619">
    <property type="entry name" value="NAPRTase_C"/>
</dbReference>
<evidence type="ECO:0000256" key="4">
    <source>
        <dbReference type="ARBA" id="ARBA00021569"/>
    </source>
</evidence>
<dbReference type="GO" id="GO:0016740">
    <property type="term" value="F:transferase activity"/>
    <property type="evidence" value="ECO:0007669"/>
    <property type="project" value="UniProtKB-KW"/>
</dbReference>